<comment type="caution">
    <text evidence="6">The sequence shown here is derived from an EMBL/GenBank/DDBJ whole genome shotgun (WGS) entry which is preliminary data.</text>
</comment>
<dbReference type="PROSITE" id="PS50088">
    <property type="entry name" value="ANK_REPEAT"/>
    <property type="match status" value="5"/>
</dbReference>
<dbReference type="Pfam" id="PF12796">
    <property type="entry name" value="Ank_2"/>
    <property type="match status" value="2"/>
</dbReference>
<reference evidence="6" key="1">
    <citation type="submission" date="2021-07" db="EMBL/GenBank/DDBJ databases">
        <title>Elsinoe batatas strain:CRI-CJ2 Genome sequencing and assembly.</title>
        <authorList>
            <person name="Huang L."/>
        </authorList>
    </citation>
    <scope>NUCLEOTIDE SEQUENCE</scope>
    <source>
        <strain evidence="6">CRI-CJ2</strain>
    </source>
</reference>
<protein>
    <recommendedName>
        <fullName evidence="5">Nucleoside phosphorylase domain-containing protein</fullName>
    </recommendedName>
</protein>
<feature type="repeat" description="ANK" evidence="3">
    <location>
        <begin position="540"/>
        <end position="572"/>
    </location>
</feature>
<feature type="domain" description="Nucleoside phosphorylase" evidence="5">
    <location>
        <begin position="47"/>
        <end position="131"/>
    </location>
</feature>
<evidence type="ECO:0000256" key="2">
    <source>
        <dbReference type="ARBA" id="ARBA00023043"/>
    </source>
</evidence>
<feature type="compositionally biased region" description="Low complexity" evidence="4">
    <location>
        <begin position="239"/>
        <end position="248"/>
    </location>
</feature>
<name>A0A8K0KUU1_9PEZI</name>
<dbReference type="PANTHER" id="PTHR24123">
    <property type="entry name" value="ANKYRIN REPEAT-CONTAINING"/>
    <property type="match status" value="1"/>
</dbReference>
<dbReference type="Gene3D" id="3.40.50.1580">
    <property type="entry name" value="Nucleoside phosphorylase domain"/>
    <property type="match status" value="1"/>
</dbReference>
<dbReference type="PANTHER" id="PTHR24123:SF33">
    <property type="entry name" value="PROTEIN HOS4"/>
    <property type="match status" value="1"/>
</dbReference>
<dbReference type="GO" id="GO:0009116">
    <property type="term" value="P:nucleoside metabolic process"/>
    <property type="evidence" value="ECO:0007669"/>
    <property type="project" value="InterPro"/>
</dbReference>
<dbReference type="EMBL" id="JAESVG020000010">
    <property type="protein sequence ID" value="KAG8623169.1"/>
    <property type="molecule type" value="Genomic_DNA"/>
</dbReference>
<organism evidence="6 7">
    <name type="scientific">Elsinoe batatas</name>
    <dbReference type="NCBI Taxonomy" id="2601811"/>
    <lineage>
        <taxon>Eukaryota</taxon>
        <taxon>Fungi</taxon>
        <taxon>Dikarya</taxon>
        <taxon>Ascomycota</taxon>
        <taxon>Pezizomycotina</taxon>
        <taxon>Dothideomycetes</taxon>
        <taxon>Dothideomycetidae</taxon>
        <taxon>Myriangiales</taxon>
        <taxon>Elsinoaceae</taxon>
        <taxon>Elsinoe</taxon>
    </lineage>
</organism>
<feature type="region of interest" description="Disordered" evidence="4">
    <location>
        <begin position="319"/>
        <end position="366"/>
    </location>
</feature>
<dbReference type="GO" id="GO:0003824">
    <property type="term" value="F:catalytic activity"/>
    <property type="evidence" value="ECO:0007669"/>
    <property type="project" value="InterPro"/>
</dbReference>
<dbReference type="OrthoDB" id="427518at2759"/>
<sequence length="899" mass="98191">MDKYRDIASAFSPPVNETDELYEANYEHAGGLTSKLCAKDRLIKRPFRARKGPVLRYGLIASGDQVMKDAIARDKIAKDEGIICFEMEAAGVATTLPCLVIRCICDYADTHKLKAWQPYAAVTAAAFAKEFLLLSHPLPNPATSFIQRQSHGRFGDGQLVPDNPADHYRSFWADHFVQDTLRLRMASSDPPAYDDMILERRNSSPPNQRSTERPGSQHPRPDFDFVRPEPNATRNGFEPPRSSASSSEAESRGIQKLRLSSNNKEDDEASSKCPDANLRLRVAASPECLALMTAGEDKEHGDSLGPWPSIANQTLDNSFQANASGIPDGSHDVQSLPISEVDFTGPTGQSHQDSDKEPEVEQPPRALCSQRTSLELALLRAAAEGDAATIDECLENGAWIEVREDTNLQLTPLMLSVRNGHIEALKAMLKHGASRDSHSSTGLTALDLAIECKDTSLLEVLLSGLTHTQLVNGRPKNCPWIKAAAAGDFCMLQELWKACGRCDCIVERDTLMHITVKGGHVLVAQWLLEIDGNIGPQLSRGGSLLNMAVNNASKDMMRVLLQHGAKTEATASSGWTPLHLACWQGDLEAAQLLLDSGARTETPSVKGQETALHLAVQQAHGDIVKLLIARGADVNARCAERSDLTEMRFGSFYAIAADMPLTKAMRLGQNEIMALLVTAGAYGGWHILDDPQMYFQRLSALGSAVFLNSAESAETLYQRGVSVSKHCARGQTPLSIAVLKRNHGILTRLLDRGADVSVLCSDPGFPIAPSVTVLHLAARSNLASVEIILDRSDLVDLPDARGETALSDILTRWIGLREWEIGRYLVAKGADINAMNRFGHSPLSDAVYRNASSDVIRLLELGADPMLVPEAALNKWWKTESIRLVLEARYGARRGRKHN</sequence>
<dbReference type="InterPro" id="IPR035994">
    <property type="entry name" value="Nucleoside_phosphorylase_sf"/>
</dbReference>
<evidence type="ECO:0000256" key="3">
    <source>
        <dbReference type="PROSITE-ProRule" id="PRU00023"/>
    </source>
</evidence>
<gene>
    <name evidence="6" type="ORF">KVT40_008145</name>
</gene>
<dbReference type="PROSITE" id="PS50297">
    <property type="entry name" value="ANK_REP_REGION"/>
    <property type="match status" value="3"/>
</dbReference>
<keyword evidence="1" id="KW-0677">Repeat</keyword>
<feature type="repeat" description="ANK" evidence="3">
    <location>
        <begin position="408"/>
        <end position="440"/>
    </location>
</feature>
<keyword evidence="7" id="KW-1185">Reference proteome</keyword>
<evidence type="ECO:0000259" key="5">
    <source>
        <dbReference type="Pfam" id="PF01048"/>
    </source>
</evidence>
<feature type="repeat" description="ANK" evidence="3">
    <location>
        <begin position="573"/>
        <end position="605"/>
    </location>
</feature>
<proteinExistence type="predicted"/>
<evidence type="ECO:0000313" key="7">
    <source>
        <dbReference type="Proteomes" id="UP000809789"/>
    </source>
</evidence>
<dbReference type="Proteomes" id="UP000809789">
    <property type="component" value="Unassembled WGS sequence"/>
</dbReference>
<feature type="repeat" description="ANK" evidence="3">
    <location>
        <begin position="607"/>
        <end position="639"/>
    </location>
</feature>
<dbReference type="SUPFAM" id="SSF53167">
    <property type="entry name" value="Purine and uridine phosphorylases"/>
    <property type="match status" value="1"/>
</dbReference>
<dbReference type="Pfam" id="PF00023">
    <property type="entry name" value="Ank"/>
    <property type="match status" value="1"/>
</dbReference>
<dbReference type="SMART" id="SM00248">
    <property type="entry name" value="ANK"/>
    <property type="match status" value="11"/>
</dbReference>
<keyword evidence="2 3" id="KW-0040">ANK repeat</keyword>
<dbReference type="SUPFAM" id="SSF48403">
    <property type="entry name" value="Ankyrin repeat"/>
    <property type="match status" value="2"/>
</dbReference>
<evidence type="ECO:0000256" key="1">
    <source>
        <dbReference type="ARBA" id="ARBA00022737"/>
    </source>
</evidence>
<dbReference type="InterPro" id="IPR051165">
    <property type="entry name" value="Multifunctional_ANK_Repeat"/>
</dbReference>
<dbReference type="PRINTS" id="PR01415">
    <property type="entry name" value="ANKYRIN"/>
</dbReference>
<feature type="region of interest" description="Disordered" evidence="4">
    <location>
        <begin position="192"/>
        <end position="273"/>
    </location>
</feature>
<evidence type="ECO:0000313" key="6">
    <source>
        <dbReference type="EMBL" id="KAG8623169.1"/>
    </source>
</evidence>
<feature type="repeat" description="ANK" evidence="3">
    <location>
        <begin position="729"/>
        <end position="761"/>
    </location>
</feature>
<dbReference type="Pfam" id="PF01048">
    <property type="entry name" value="PNP_UDP_1"/>
    <property type="match status" value="1"/>
</dbReference>
<accession>A0A8K0KUU1</accession>
<dbReference type="Gene3D" id="1.25.40.20">
    <property type="entry name" value="Ankyrin repeat-containing domain"/>
    <property type="match status" value="4"/>
</dbReference>
<evidence type="ECO:0000256" key="4">
    <source>
        <dbReference type="SAM" id="MobiDB-lite"/>
    </source>
</evidence>
<dbReference type="AlphaFoldDB" id="A0A8K0KUU1"/>
<dbReference type="InterPro" id="IPR002110">
    <property type="entry name" value="Ankyrin_rpt"/>
</dbReference>
<dbReference type="InterPro" id="IPR036770">
    <property type="entry name" value="Ankyrin_rpt-contain_sf"/>
</dbReference>
<dbReference type="InterPro" id="IPR000845">
    <property type="entry name" value="Nucleoside_phosphorylase_d"/>
</dbReference>